<evidence type="ECO:0000313" key="9">
    <source>
        <dbReference type="EMBL" id="KJE89077.1"/>
    </source>
</evidence>
<organism evidence="9 10">
    <name type="scientific">Capsaspora owczarzaki (strain ATCC 30864)</name>
    <dbReference type="NCBI Taxonomy" id="595528"/>
    <lineage>
        <taxon>Eukaryota</taxon>
        <taxon>Filasterea</taxon>
        <taxon>Capsaspora</taxon>
    </lineage>
</organism>
<protein>
    <recommendedName>
        <fullName evidence="4">COP9 signalosome complex subunit 4</fullName>
    </recommendedName>
</protein>
<accession>A0A0D2VGS3</accession>
<dbReference type="PhylomeDB" id="A0A0D2VGS3"/>
<evidence type="ECO:0000256" key="4">
    <source>
        <dbReference type="ARBA" id="ARBA00014881"/>
    </source>
</evidence>
<evidence type="ECO:0000256" key="2">
    <source>
        <dbReference type="ARBA" id="ARBA00004496"/>
    </source>
</evidence>
<keyword evidence="10" id="KW-1185">Reference proteome</keyword>
<comment type="similarity">
    <text evidence="3">Belongs to the CSN4 family.</text>
</comment>
<evidence type="ECO:0000313" key="10">
    <source>
        <dbReference type="Proteomes" id="UP000008743"/>
    </source>
</evidence>
<dbReference type="InterPro" id="IPR000717">
    <property type="entry name" value="PCI_dom"/>
</dbReference>
<dbReference type="Proteomes" id="UP000008743">
    <property type="component" value="Unassembled WGS sequence"/>
</dbReference>
<dbReference type="PROSITE" id="PS50250">
    <property type="entry name" value="PCI"/>
    <property type="match status" value="1"/>
</dbReference>
<evidence type="ECO:0000256" key="1">
    <source>
        <dbReference type="ARBA" id="ARBA00004123"/>
    </source>
</evidence>
<dbReference type="InParanoid" id="A0A0D2VGS3"/>
<name>A0A0D2VGS3_CAPO3</name>
<evidence type="ECO:0000259" key="8">
    <source>
        <dbReference type="PROSITE" id="PS50250"/>
    </source>
</evidence>
<dbReference type="InterPro" id="IPR036390">
    <property type="entry name" value="WH_DNA-bd_sf"/>
</dbReference>
<dbReference type="Pfam" id="PF01399">
    <property type="entry name" value="PCI"/>
    <property type="match status" value="1"/>
</dbReference>
<dbReference type="GO" id="GO:0008180">
    <property type="term" value="C:COP9 signalosome"/>
    <property type="evidence" value="ECO:0007669"/>
    <property type="project" value="UniProtKB-KW"/>
</dbReference>
<dbReference type="InterPro" id="IPR036388">
    <property type="entry name" value="WH-like_DNA-bd_sf"/>
</dbReference>
<dbReference type="PANTHER" id="PTHR10855">
    <property type="entry name" value="26S PROTEASOME NON-ATPASE REGULATORY SUBUNIT 12/COP9 SIGNALOSOME COMPLEX SUBUNIT 4"/>
    <property type="match status" value="1"/>
</dbReference>
<dbReference type="FunFam" id="1.10.10.10:FF:000190">
    <property type="entry name" value="COP9 signalosome complex subunit 4"/>
    <property type="match status" value="1"/>
</dbReference>
<evidence type="ECO:0000256" key="3">
    <source>
        <dbReference type="ARBA" id="ARBA00010417"/>
    </source>
</evidence>
<dbReference type="InterPro" id="IPR040134">
    <property type="entry name" value="PSMD12/CSN4"/>
</dbReference>
<dbReference type="SUPFAM" id="SSF46785">
    <property type="entry name" value="Winged helix' DNA-binding domain"/>
    <property type="match status" value="1"/>
</dbReference>
<dbReference type="EMBL" id="KE346360">
    <property type="protein sequence ID" value="KJE89077.1"/>
    <property type="molecule type" value="Genomic_DNA"/>
</dbReference>
<dbReference type="GO" id="GO:0005829">
    <property type="term" value="C:cytosol"/>
    <property type="evidence" value="ECO:0007669"/>
    <property type="project" value="TreeGrafter"/>
</dbReference>
<evidence type="ECO:0000256" key="5">
    <source>
        <dbReference type="ARBA" id="ARBA00022490"/>
    </source>
</evidence>
<reference evidence="10" key="1">
    <citation type="submission" date="2011-02" db="EMBL/GenBank/DDBJ databases">
        <title>The Genome Sequence of Capsaspora owczarzaki ATCC 30864.</title>
        <authorList>
            <person name="Russ C."/>
            <person name="Cuomo C."/>
            <person name="Burger G."/>
            <person name="Gray M.W."/>
            <person name="Holland P.W.H."/>
            <person name="King N."/>
            <person name="Lang F.B.F."/>
            <person name="Roger A.J."/>
            <person name="Ruiz-Trillo I."/>
            <person name="Young S.K."/>
            <person name="Zeng Q."/>
            <person name="Gargeya S."/>
            <person name="Alvarado L."/>
            <person name="Berlin A."/>
            <person name="Chapman S.B."/>
            <person name="Chen Z."/>
            <person name="Freedman E."/>
            <person name="Gellesch M."/>
            <person name="Goldberg J."/>
            <person name="Griggs A."/>
            <person name="Gujja S."/>
            <person name="Heilman E."/>
            <person name="Heiman D."/>
            <person name="Howarth C."/>
            <person name="Mehta T."/>
            <person name="Neiman D."/>
            <person name="Pearson M."/>
            <person name="Roberts A."/>
            <person name="Saif S."/>
            <person name="Shea T."/>
            <person name="Shenoy N."/>
            <person name="Sisk P."/>
            <person name="Stolte C."/>
            <person name="Sykes S."/>
            <person name="White J."/>
            <person name="Yandava C."/>
            <person name="Haas B."/>
            <person name="Nusbaum C."/>
            <person name="Birren B."/>
        </authorList>
    </citation>
    <scope>NUCLEOTIDE SEQUENCE</scope>
    <source>
        <strain evidence="10">ATCC 30864</strain>
    </source>
</reference>
<keyword evidence="7" id="KW-0539">Nucleus</keyword>
<dbReference type="InterPro" id="IPR054559">
    <property type="entry name" value="PSMD12-CSN4-like_N"/>
</dbReference>
<proteinExistence type="inferred from homology"/>
<dbReference type="SMART" id="SM00088">
    <property type="entry name" value="PINT"/>
    <property type="match status" value="1"/>
</dbReference>
<dbReference type="AlphaFoldDB" id="A0A0D2VGS3"/>
<sequence>MSSSLRTALATITQGGAAAASLGKDKAAQYKGLVDQAFQQADGAQLHADLSLLIETITDDAVPNALSRQLVTDIISGLVALADGPAEAGGAAASLRLSLHLLDRLQPRLVTNLRQHLASLYEQQESWGEAASMLIGIPIESSQRVVSPEFKLGIYLRIAQLYLEDDNPVQAEAFVNRAANHLSTRDQLLQLKYKVCYARILDSKRKFIEAAQRYYELSYFVNDAERLFSLTCAVNCVVLASAGQLRSRMLATLYKDERCQKLPVYDILQKMYMDWIIKRHQVQAFAETLQPHHLAKLADGTSILDRAVIEHNLLAASKLYDNITFSELGSLLEIPPARAEKVAAQMIAEGRMKGAIDQIDQLIHFQADNQAIQNFNSQIEDTCVQVNGIIETIAAKYPAFTQHL</sequence>
<comment type="subcellular location">
    <subcellularLocation>
        <location evidence="2">Cytoplasm</location>
    </subcellularLocation>
    <subcellularLocation>
        <location evidence="1">Nucleus</location>
    </subcellularLocation>
</comment>
<keyword evidence="5" id="KW-0963">Cytoplasm</keyword>
<keyword evidence="6" id="KW-0736">Signalosome</keyword>
<evidence type="ECO:0000256" key="6">
    <source>
        <dbReference type="ARBA" id="ARBA00022790"/>
    </source>
</evidence>
<dbReference type="Gene3D" id="1.10.10.10">
    <property type="entry name" value="Winged helix-like DNA-binding domain superfamily/Winged helix DNA-binding domain"/>
    <property type="match status" value="1"/>
</dbReference>
<dbReference type="Pfam" id="PF22241">
    <property type="entry name" value="PSMD12-CSN4_N"/>
    <property type="match status" value="1"/>
</dbReference>
<dbReference type="STRING" id="595528.A0A0D2VGS3"/>
<dbReference type="OrthoDB" id="295656at2759"/>
<feature type="domain" description="PCI" evidence="8">
    <location>
        <begin position="203"/>
        <end position="370"/>
    </location>
</feature>
<dbReference type="eggNOG" id="KOG1497">
    <property type="taxonomic scope" value="Eukaryota"/>
</dbReference>
<dbReference type="PANTHER" id="PTHR10855:SF2">
    <property type="entry name" value="COP9 SIGNALOSOME COMPLEX SUBUNIT 4"/>
    <property type="match status" value="1"/>
</dbReference>
<evidence type="ECO:0000256" key="7">
    <source>
        <dbReference type="ARBA" id="ARBA00023242"/>
    </source>
</evidence>
<gene>
    <name evidence="9" type="ORF">CAOG_000629</name>
</gene>